<dbReference type="InterPro" id="IPR023188">
    <property type="entry name" value="DPS_DNA-bd_CS"/>
</dbReference>
<name>A0A9X1DFN1_9SPHN</name>
<dbReference type="InterPro" id="IPR002177">
    <property type="entry name" value="DPS_DNA-bd"/>
</dbReference>
<dbReference type="PROSITE" id="PS00818">
    <property type="entry name" value="DPS_1"/>
    <property type="match status" value="1"/>
</dbReference>
<organism evidence="4 5">
    <name type="scientific">Sphingobium nicotianae</name>
    <dbReference type="NCBI Taxonomy" id="2782607"/>
    <lineage>
        <taxon>Bacteria</taxon>
        <taxon>Pseudomonadati</taxon>
        <taxon>Pseudomonadota</taxon>
        <taxon>Alphaproteobacteria</taxon>
        <taxon>Sphingomonadales</taxon>
        <taxon>Sphingomonadaceae</taxon>
        <taxon>Sphingobium</taxon>
    </lineage>
</organism>
<dbReference type="PANTHER" id="PTHR42932:SF3">
    <property type="entry name" value="DNA PROTECTION DURING STARVATION PROTEIN"/>
    <property type="match status" value="1"/>
</dbReference>
<feature type="domain" description="Ferritin/DPS" evidence="3">
    <location>
        <begin position="29"/>
        <end position="165"/>
    </location>
</feature>
<accession>A0A9X1DFN1</accession>
<dbReference type="RefSeq" id="WP_214625264.1">
    <property type="nucleotide sequence ID" value="NZ_JAHGAW010000014.1"/>
</dbReference>
<dbReference type="AlphaFoldDB" id="A0A9X1DFN1"/>
<evidence type="ECO:0000313" key="5">
    <source>
        <dbReference type="Proteomes" id="UP001138757"/>
    </source>
</evidence>
<evidence type="ECO:0000256" key="1">
    <source>
        <dbReference type="ARBA" id="ARBA00009497"/>
    </source>
</evidence>
<dbReference type="Gene3D" id="1.20.1260.10">
    <property type="match status" value="1"/>
</dbReference>
<comment type="caution">
    <text evidence="4">The sequence shown here is derived from an EMBL/GenBank/DDBJ whole genome shotgun (WGS) entry which is preliminary data.</text>
</comment>
<sequence>MANIALQSKPEDVSTDTGLARADTDAVAEELANALADSFSLYLKTLGVHWNVVGSNFYGLHKLTETQYLDLGTAIDALAERIRALGHIAPAAFGDYADRSVVESKATIATAEAMIQALVKDNEAVARRLRKAVGLAAVADDVFTADMLTARIGQHEQNVWMLRAIAS</sequence>
<comment type="similarity">
    <text evidence="1 2">Belongs to the Dps family.</text>
</comment>
<dbReference type="PROSITE" id="PS00819">
    <property type="entry name" value="DPS_2"/>
    <property type="match status" value="1"/>
</dbReference>
<protein>
    <submittedName>
        <fullName evidence="4">DNA starvation/stationary phase protection protein</fullName>
    </submittedName>
</protein>
<dbReference type="EMBL" id="JAHGAW010000014">
    <property type="protein sequence ID" value="MBT2189004.1"/>
    <property type="molecule type" value="Genomic_DNA"/>
</dbReference>
<dbReference type="CDD" id="cd01043">
    <property type="entry name" value="DPS"/>
    <property type="match status" value="1"/>
</dbReference>
<dbReference type="PRINTS" id="PR01346">
    <property type="entry name" value="HELNAPAPROT"/>
</dbReference>
<dbReference type="SUPFAM" id="SSF47240">
    <property type="entry name" value="Ferritin-like"/>
    <property type="match status" value="1"/>
</dbReference>
<keyword evidence="5" id="KW-1185">Reference proteome</keyword>
<evidence type="ECO:0000256" key="2">
    <source>
        <dbReference type="RuleBase" id="RU003875"/>
    </source>
</evidence>
<dbReference type="PANTHER" id="PTHR42932">
    <property type="entry name" value="GENERAL STRESS PROTEIN 20U"/>
    <property type="match status" value="1"/>
</dbReference>
<dbReference type="PIRSF" id="PIRSF005900">
    <property type="entry name" value="Dps"/>
    <property type="match status" value="1"/>
</dbReference>
<dbReference type="GO" id="GO:0016722">
    <property type="term" value="F:oxidoreductase activity, acting on metal ions"/>
    <property type="evidence" value="ECO:0007669"/>
    <property type="project" value="InterPro"/>
</dbReference>
<dbReference type="Proteomes" id="UP001138757">
    <property type="component" value="Unassembled WGS sequence"/>
</dbReference>
<dbReference type="InterPro" id="IPR008331">
    <property type="entry name" value="Ferritin_DPS_dom"/>
</dbReference>
<dbReference type="Pfam" id="PF00210">
    <property type="entry name" value="Ferritin"/>
    <property type="match status" value="1"/>
</dbReference>
<dbReference type="InterPro" id="IPR012347">
    <property type="entry name" value="Ferritin-like"/>
</dbReference>
<proteinExistence type="inferred from homology"/>
<gene>
    <name evidence="4" type="ORF">KK488_18820</name>
</gene>
<evidence type="ECO:0000259" key="3">
    <source>
        <dbReference type="Pfam" id="PF00210"/>
    </source>
</evidence>
<evidence type="ECO:0000313" key="4">
    <source>
        <dbReference type="EMBL" id="MBT2189004.1"/>
    </source>
</evidence>
<dbReference type="InterPro" id="IPR009078">
    <property type="entry name" value="Ferritin-like_SF"/>
</dbReference>
<reference evidence="4" key="1">
    <citation type="submission" date="2021-05" db="EMBL/GenBank/DDBJ databases">
        <title>Genome of Sphingobium sp. strain.</title>
        <authorList>
            <person name="Fan R."/>
        </authorList>
    </citation>
    <scope>NUCLEOTIDE SEQUENCE</scope>
    <source>
        <strain evidence="4">H33</strain>
    </source>
</reference>
<dbReference type="GO" id="GO:0008199">
    <property type="term" value="F:ferric iron binding"/>
    <property type="evidence" value="ECO:0007669"/>
    <property type="project" value="InterPro"/>
</dbReference>